<keyword evidence="1" id="KW-0472">Membrane</keyword>
<dbReference type="OrthoDB" id="10333100at2759"/>
<dbReference type="Proteomes" id="UP000322899">
    <property type="component" value="Unassembled WGS sequence"/>
</dbReference>
<evidence type="ECO:0000313" key="7">
    <source>
        <dbReference type="Proteomes" id="UP000323011"/>
    </source>
</evidence>
<dbReference type="EMBL" id="VLTL01000024">
    <property type="protein sequence ID" value="KAA0169228.1"/>
    <property type="molecule type" value="Genomic_DNA"/>
</dbReference>
<keyword evidence="1" id="KW-1133">Transmembrane helix</keyword>
<sequence length="206" mass="20493">MSAMDPTSVAEYLLVASTVTSIFAGASGIGGGYNTALALFGIWVLFTASARAMYWFFVFLGVSFVADIILLAVVGNNAVQANTFANTTETNTMVFGVATTAINMFIKAALAYFCLLLFQFWGGSAAAAHPPTAQAADGSAGGMPPAGGDSYAGTPSGGYGVPSAAGGYGVPAATGGYGVPSGAGYAAEGNTVDSAHKGGVESYQSS</sequence>
<evidence type="ECO:0000313" key="6">
    <source>
        <dbReference type="Proteomes" id="UP000322899"/>
    </source>
</evidence>
<keyword evidence="1" id="KW-0812">Transmembrane</keyword>
<dbReference type="Proteomes" id="UP000325113">
    <property type="component" value="Unassembled WGS sequence"/>
</dbReference>
<feature type="transmembrane region" description="Helical" evidence="1">
    <location>
        <begin position="52"/>
        <end position="74"/>
    </location>
</feature>
<dbReference type="Proteomes" id="UP000324907">
    <property type="component" value="Unassembled WGS sequence"/>
</dbReference>
<organism evidence="3 9">
    <name type="scientific">Cafeteria roenbergensis</name>
    <name type="common">Marine flagellate</name>
    <dbReference type="NCBI Taxonomy" id="33653"/>
    <lineage>
        <taxon>Eukaryota</taxon>
        <taxon>Sar</taxon>
        <taxon>Stramenopiles</taxon>
        <taxon>Bigyra</taxon>
        <taxon>Opalozoa</taxon>
        <taxon>Bicosoecida</taxon>
        <taxon>Cafeteriaceae</taxon>
        <taxon>Cafeteria</taxon>
    </lineage>
</organism>
<evidence type="ECO:0000313" key="4">
    <source>
        <dbReference type="EMBL" id="KAA0169228.1"/>
    </source>
</evidence>
<dbReference type="AlphaFoldDB" id="A0A5A8CX18"/>
<evidence type="ECO:0000313" key="2">
    <source>
        <dbReference type="EMBL" id="KAA0149854.1"/>
    </source>
</evidence>
<dbReference type="EMBL" id="VLTO01000016">
    <property type="protein sequence ID" value="KAA0175063.1"/>
    <property type="molecule type" value="Genomic_DNA"/>
</dbReference>
<feature type="transmembrane region" description="Helical" evidence="1">
    <location>
        <begin position="94"/>
        <end position="118"/>
    </location>
</feature>
<comment type="caution">
    <text evidence="3">The sequence shown here is derived from an EMBL/GenBank/DDBJ whole genome shotgun (WGS) entry which is preliminary data.</text>
</comment>
<accession>A0A5A8CX18</accession>
<evidence type="ECO:0000313" key="3">
    <source>
        <dbReference type="EMBL" id="KAA0156977.1"/>
    </source>
</evidence>
<evidence type="ECO:0000313" key="5">
    <source>
        <dbReference type="EMBL" id="KAA0175063.1"/>
    </source>
</evidence>
<evidence type="ECO:0000313" key="9">
    <source>
        <dbReference type="Proteomes" id="UP000325113"/>
    </source>
</evidence>
<evidence type="ECO:0000313" key="8">
    <source>
        <dbReference type="Proteomes" id="UP000324907"/>
    </source>
</evidence>
<reference evidence="6 7" key="1">
    <citation type="submission" date="2019-07" db="EMBL/GenBank/DDBJ databases">
        <title>Genomes of Cafeteria roenbergensis.</title>
        <authorList>
            <person name="Fischer M.G."/>
            <person name="Hackl T."/>
            <person name="Roman M."/>
        </authorList>
    </citation>
    <scope>NUCLEOTIDE SEQUENCE [LARGE SCALE GENOMIC DNA]</scope>
    <source>
        <strain evidence="2 7">BVI</strain>
        <strain evidence="3 9">Cflag</strain>
        <strain evidence="5 6">E4-10P</strain>
        <strain evidence="4 8">RCC970-E3</strain>
    </source>
</reference>
<keyword evidence="7" id="KW-1185">Reference proteome</keyword>
<proteinExistence type="predicted"/>
<name>A0A5A8CX18_CAFRO</name>
<feature type="transmembrane region" description="Helical" evidence="1">
    <location>
        <begin position="12"/>
        <end position="45"/>
    </location>
</feature>
<dbReference type="EMBL" id="VLTN01000039">
    <property type="protein sequence ID" value="KAA0149854.1"/>
    <property type="molecule type" value="Genomic_DNA"/>
</dbReference>
<dbReference type="Proteomes" id="UP000323011">
    <property type="component" value="Unassembled WGS sequence"/>
</dbReference>
<protein>
    <submittedName>
        <fullName evidence="3">Uncharacterized protein</fullName>
    </submittedName>
</protein>
<gene>
    <name evidence="5" type="ORF">FNF27_03361</name>
    <name evidence="4" type="ORF">FNF28_02182</name>
    <name evidence="2" type="ORF">FNF29_05679</name>
    <name evidence="3" type="ORF">FNF31_05811</name>
</gene>
<dbReference type="EMBL" id="VLTM01000079">
    <property type="protein sequence ID" value="KAA0156977.1"/>
    <property type="molecule type" value="Genomic_DNA"/>
</dbReference>
<evidence type="ECO:0000256" key="1">
    <source>
        <dbReference type="SAM" id="Phobius"/>
    </source>
</evidence>